<dbReference type="GO" id="GO:0006396">
    <property type="term" value="P:RNA processing"/>
    <property type="evidence" value="ECO:0007669"/>
    <property type="project" value="InterPro"/>
</dbReference>
<proteinExistence type="predicted"/>
<gene>
    <name evidence="4" type="ORF">Naga_100002g35</name>
</gene>
<dbReference type="PANTHER" id="PTHR43191">
    <property type="entry name" value="RRNA METHYLTRANSFERASE 3"/>
    <property type="match status" value="1"/>
</dbReference>
<reference evidence="4 5" key="1">
    <citation type="journal article" date="2014" name="Mol. Plant">
        <title>Chromosome Scale Genome Assembly and Transcriptome Profiling of Nannochloropsis gaditana in Nitrogen Depletion.</title>
        <authorList>
            <person name="Corteggiani Carpinelli E."/>
            <person name="Telatin A."/>
            <person name="Vitulo N."/>
            <person name="Forcato C."/>
            <person name="D'Angelo M."/>
            <person name="Schiavon R."/>
            <person name="Vezzi A."/>
            <person name="Giacometti G.M."/>
            <person name="Morosinotto T."/>
            <person name="Valle G."/>
        </authorList>
    </citation>
    <scope>NUCLEOTIDE SEQUENCE [LARGE SCALE GENOMIC DNA]</scope>
    <source>
        <strain evidence="4 5">B-31</strain>
    </source>
</reference>
<dbReference type="AlphaFoldDB" id="W7U777"/>
<sequence length="262" mass="29084">MQHENILKDVSGKEKGEQSQFMVAIEVEKKTNAGTLVRCSVAFGATSLCLVGVGRPRFSKHGSFGSHHYLPTRSFTSWQALRQFADNRKFHVIGVSSSSACRTTSVSLRPFEGSTIFVSPTRGKTLTTEQLQACHFLVHVRVAGGPAVDAAFSTLGGGLTLDTDVALSIVLHHFTAWSRYNTHRFCGQKYVKGQARKVGQFEDEEQHRLRNERRQQRLKADILSQPETESTEVTNAEEVNQEAEEKVSIWSGFWGKGALAEK</sequence>
<comment type="caution">
    <text evidence="4">The sequence shown here is derived from an EMBL/GenBank/DDBJ whole genome shotgun (WGS) entry which is preliminary data.</text>
</comment>
<dbReference type="Gene3D" id="3.40.1280.10">
    <property type="match status" value="1"/>
</dbReference>
<dbReference type="SUPFAM" id="SSF75217">
    <property type="entry name" value="alpha/beta knot"/>
    <property type="match status" value="1"/>
</dbReference>
<feature type="domain" description="tRNA/rRNA methyltransferase SpoU type" evidence="3">
    <location>
        <begin position="22"/>
        <end position="143"/>
    </location>
</feature>
<evidence type="ECO:0000313" key="5">
    <source>
        <dbReference type="Proteomes" id="UP000019335"/>
    </source>
</evidence>
<protein>
    <submittedName>
        <fullName evidence="4">tRNA/rRNA methyltransferase, SpoU</fullName>
    </submittedName>
</protein>
<keyword evidence="1 4" id="KW-0489">Methyltransferase</keyword>
<evidence type="ECO:0000259" key="3">
    <source>
        <dbReference type="Pfam" id="PF00588"/>
    </source>
</evidence>
<dbReference type="GO" id="GO:0032259">
    <property type="term" value="P:methylation"/>
    <property type="evidence" value="ECO:0007669"/>
    <property type="project" value="UniProtKB-KW"/>
</dbReference>
<accession>W7U777</accession>
<evidence type="ECO:0000256" key="2">
    <source>
        <dbReference type="ARBA" id="ARBA00022679"/>
    </source>
</evidence>
<keyword evidence="2 4" id="KW-0808">Transferase</keyword>
<organism evidence="4 5">
    <name type="scientific">Nannochloropsis gaditana</name>
    <dbReference type="NCBI Taxonomy" id="72520"/>
    <lineage>
        <taxon>Eukaryota</taxon>
        <taxon>Sar</taxon>
        <taxon>Stramenopiles</taxon>
        <taxon>Ochrophyta</taxon>
        <taxon>Eustigmatophyceae</taxon>
        <taxon>Eustigmatales</taxon>
        <taxon>Monodopsidaceae</taxon>
        <taxon>Nannochloropsis</taxon>
    </lineage>
</organism>
<dbReference type="PANTHER" id="PTHR43191:SF7">
    <property type="entry name" value="OBP33PEP LIKE PROTEIN"/>
    <property type="match status" value="1"/>
</dbReference>
<evidence type="ECO:0000256" key="1">
    <source>
        <dbReference type="ARBA" id="ARBA00022603"/>
    </source>
</evidence>
<name>W7U777_9STRA</name>
<keyword evidence="5" id="KW-1185">Reference proteome</keyword>
<dbReference type="Proteomes" id="UP000019335">
    <property type="component" value="Chromosome 4"/>
</dbReference>
<dbReference type="InterPro" id="IPR029028">
    <property type="entry name" value="Alpha/beta_knot_MTases"/>
</dbReference>
<dbReference type="GO" id="GO:0003723">
    <property type="term" value="F:RNA binding"/>
    <property type="evidence" value="ECO:0007669"/>
    <property type="project" value="InterPro"/>
</dbReference>
<dbReference type="InterPro" id="IPR029026">
    <property type="entry name" value="tRNA_m1G_MTases_N"/>
</dbReference>
<dbReference type="EMBL" id="AZIL01000274">
    <property type="protein sequence ID" value="EWM28734.1"/>
    <property type="molecule type" value="Genomic_DNA"/>
</dbReference>
<dbReference type="GO" id="GO:0008173">
    <property type="term" value="F:RNA methyltransferase activity"/>
    <property type="evidence" value="ECO:0007669"/>
    <property type="project" value="InterPro"/>
</dbReference>
<evidence type="ECO:0000313" key="4">
    <source>
        <dbReference type="EMBL" id="EWM28734.1"/>
    </source>
</evidence>
<dbReference type="Pfam" id="PF00588">
    <property type="entry name" value="SpoU_methylase"/>
    <property type="match status" value="1"/>
</dbReference>
<dbReference type="InterPro" id="IPR051259">
    <property type="entry name" value="rRNA_Methyltransferase"/>
</dbReference>
<dbReference type="OrthoDB" id="10421787at2759"/>
<dbReference type="InterPro" id="IPR001537">
    <property type="entry name" value="SpoU_MeTrfase"/>
</dbReference>